<dbReference type="EMBL" id="GBRH01202589">
    <property type="protein sequence ID" value="JAD95306.1"/>
    <property type="molecule type" value="Transcribed_RNA"/>
</dbReference>
<accession>A0A0A9E5E6</accession>
<evidence type="ECO:0000313" key="1">
    <source>
        <dbReference type="EMBL" id="JAD95306.1"/>
    </source>
</evidence>
<sequence length="90" mass="10378">MFRSRIVGTTTMRWRQNSWDACMPSEVVGYPIVMPIYTNQSVIWHMAISEYSLKELGSSTLLCRFTSQLSLPSCTVAHLINSHKQRFSTY</sequence>
<reference evidence="1" key="1">
    <citation type="submission" date="2014-09" db="EMBL/GenBank/DDBJ databases">
        <authorList>
            <person name="Magalhaes I.L.F."/>
            <person name="Oliveira U."/>
            <person name="Santos F.R."/>
            <person name="Vidigal T.H.D.A."/>
            <person name="Brescovit A.D."/>
            <person name="Santos A.J."/>
        </authorList>
    </citation>
    <scope>NUCLEOTIDE SEQUENCE</scope>
    <source>
        <tissue evidence="1">Shoot tissue taken approximately 20 cm above the soil surface</tissue>
    </source>
</reference>
<protein>
    <submittedName>
        <fullName evidence="1">Uncharacterized protein</fullName>
    </submittedName>
</protein>
<dbReference type="AlphaFoldDB" id="A0A0A9E5E6"/>
<name>A0A0A9E5E6_ARUDO</name>
<proteinExistence type="predicted"/>
<reference evidence="1" key="2">
    <citation type="journal article" date="2015" name="Data Brief">
        <title>Shoot transcriptome of the giant reed, Arundo donax.</title>
        <authorList>
            <person name="Barrero R.A."/>
            <person name="Guerrero F.D."/>
            <person name="Moolhuijzen P."/>
            <person name="Goolsby J.A."/>
            <person name="Tidwell J."/>
            <person name="Bellgard S.E."/>
            <person name="Bellgard M.I."/>
        </authorList>
    </citation>
    <scope>NUCLEOTIDE SEQUENCE</scope>
    <source>
        <tissue evidence="1">Shoot tissue taken approximately 20 cm above the soil surface</tissue>
    </source>
</reference>
<organism evidence="1">
    <name type="scientific">Arundo donax</name>
    <name type="common">Giant reed</name>
    <name type="synonym">Donax arundinaceus</name>
    <dbReference type="NCBI Taxonomy" id="35708"/>
    <lineage>
        <taxon>Eukaryota</taxon>
        <taxon>Viridiplantae</taxon>
        <taxon>Streptophyta</taxon>
        <taxon>Embryophyta</taxon>
        <taxon>Tracheophyta</taxon>
        <taxon>Spermatophyta</taxon>
        <taxon>Magnoliopsida</taxon>
        <taxon>Liliopsida</taxon>
        <taxon>Poales</taxon>
        <taxon>Poaceae</taxon>
        <taxon>PACMAD clade</taxon>
        <taxon>Arundinoideae</taxon>
        <taxon>Arundineae</taxon>
        <taxon>Arundo</taxon>
    </lineage>
</organism>